<reference evidence="12 13" key="1">
    <citation type="submission" date="2020-01" db="EMBL/GenBank/DDBJ databases">
        <title>Kibdelosporangium persica a novel Actinomycetes from a hot desert in Iran.</title>
        <authorList>
            <person name="Safaei N."/>
            <person name="Zaburannyi N."/>
            <person name="Mueller R."/>
            <person name="Wink J."/>
        </authorList>
    </citation>
    <scope>NUCLEOTIDE SEQUENCE [LARGE SCALE GENOMIC DNA]</scope>
    <source>
        <strain evidence="12 13">4NS15</strain>
    </source>
</reference>
<feature type="transmembrane region" description="Helical" evidence="10">
    <location>
        <begin position="166"/>
        <end position="184"/>
    </location>
</feature>
<feature type="transmembrane region" description="Helical" evidence="10">
    <location>
        <begin position="69"/>
        <end position="87"/>
    </location>
</feature>
<feature type="transmembrane region" description="Helical" evidence="10">
    <location>
        <begin position="93"/>
        <end position="115"/>
    </location>
</feature>
<keyword evidence="2" id="KW-0813">Transport</keyword>
<proteinExistence type="inferred from homology"/>
<feature type="region of interest" description="Disordered" evidence="9">
    <location>
        <begin position="393"/>
        <end position="415"/>
    </location>
</feature>
<keyword evidence="3" id="KW-1003">Cell membrane</keyword>
<evidence type="ECO:0000256" key="7">
    <source>
        <dbReference type="ARBA" id="ARBA00038075"/>
    </source>
</evidence>
<evidence type="ECO:0000313" key="12">
    <source>
        <dbReference type="EMBL" id="NRN63094.1"/>
    </source>
</evidence>
<evidence type="ECO:0000313" key="13">
    <source>
        <dbReference type="Proteomes" id="UP000763557"/>
    </source>
</evidence>
<organism evidence="12 13">
    <name type="scientific">Kibdelosporangium persicum</name>
    <dbReference type="NCBI Taxonomy" id="2698649"/>
    <lineage>
        <taxon>Bacteria</taxon>
        <taxon>Bacillati</taxon>
        <taxon>Actinomycetota</taxon>
        <taxon>Actinomycetes</taxon>
        <taxon>Pseudonocardiales</taxon>
        <taxon>Pseudonocardiaceae</taxon>
        <taxon>Kibdelosporangium</taxon>
    </lineage>
</organism>
<evidence type="ECO:0000256" key="4">
    <source>
        <dbReference type="ARBA" id="ARBA00022692"/>
    </source>
</evidence>
<dbReference type="SUPFAM" id="SSF103473">
    <property type="entry name" value="MFS general substrate transporter"/>
    <property type="match status" value="1"/>
</dbReference>
<accession>A0ABX2EVU4</accession>
<dbReference type="InterPro" id="IPR005829">
    <property type="entry name" value="Sugar_transporter_CS"/>
</dbReference>
<keyword evidence="13" id="KW-1185">Reference proteome</keyword>
<evidence type="ECO:0000256" key="6">
    <source>
        <dbReference type="ARBA" id="ARBA00023136"/>
    </source>
</evidence>
<dbReference type="InterPro" id="IPR036259">
    <property type="entry name" value="MFS_trans_sf"/>
</dbReference>
<feature type="domain" description="Major facilitator superfamily (MFS) profile" evidence="11">
    <location>
        <begin position="1"/>
        <end position="386"/>
    </location>
</feature>
<dbReference type="InterPro" id="IPR020846">
    <property type="entry name" value="MFS_dom"/>
</dbReference>
<dbReference type="Pfam" id="PF07690">
    <property type="entry name" value="MFS_1"/>
    <property type="match status" value="1"/>
</dbReference>
<comment type="caution">
    <text evidence="12">The sequence shown here is derived from an EMBL/GenBank/DDBJ whole genome shotgun (WGS) entry which is preliminary data.</text>
</comment>
<dbReference type="PROSITE" id="PS00216">
    <property type="entry name" value="SUGAR_TRANSPORT_1"/>
    <property type="match status" value="1"/>
</dbReference>
<sequence length="415" mass="42762">MIAVIGLLGATGLSVAGNAITAIAIPWLVLERTGSPALAGLLAAAALGPLALSTFFGGALIDRWGRRRLSIIADILSALAVAALPILDSTAGLNTALIAVLVALGALFDGPGMAAREALRPDVARHAKIPLERVNAWGEALEGLGNLVAPGIAAIFIALAGATSTLWVTVGMFFGAVLLTWLTVPRDTRHAAPDHYFRSVVEGFRYVWREPVLRGAGLTAMLLIMFVAPFTIVLTAQAQSLGNPGLLGLVMTMFGVGGVLGAVAYGAVATKLRRRPVLVWGLVICGIGIMLFPAGISMAVLAAFVGVAAAPINPITAVLIQERTPERLRGRVIGSVSSLALIAGPIGVSLVGTLLEGTSTSVAFVVMGAGCVLAAVYAAYALRDIEARTGLPGNEFVPDDQAHPDPQCPVRTRRA</sequence>
<feature type="transmembrane region" description="Helical" evidence="10">
    <location>
        <begin position="212"/>
        <end position="234"/>
    </location>
</feature>
<dbReference type="InterPro" id="IPR011701">
    <property type="entry name" value="MFS"/>
</dbReference>
<evidence type="ECO:0000256" key="2">
    <source>
        <dbReference type="ARBA" id="ARBA00022448"/>
    </source>
</evidence>
<name>A0ABX2EVU4_9PSEU</name>
<keyword evidence="5 10" id="KW-1133">Transmembrane helix</keyword>
<protein>
    <recommendedName>
        <fullName evidence="8">Multidrug efflux pump Tap</fullName>
    </recommendedName>
</protein>
<evidence type="ECO:0000256" key="1">
    <source>
        <dbReference type="ARBA" id="ARBA00004429"/>
    </source>
</evidence>
<feature type="transmembrane region" description="Helical" evidence="10">
    <location>
        <begin position="332"/>
        <end position="355"/>
    </location>
</feature>
<evidence type="ECO:0000259" key="11">
    <source>
        <dbReference type="PROSITE" id="PS50850"/>
    </source>
</evidence>
<feature type="transmembrane region" description="Helical" evidence="10">
    <location>
        <begin position="136"/>
        <end position="160"/>
    </location>
</feature>
<dbReference type="RefSeq" id="WP_173123516.1">
    <property type="nucleotide sequence ID" value="NZ_CBCSGW010000039.1"/>
</dbReference>
<evidence type="ECO:0000256" key="10">
    <source>
        <dbReference type="SAM" id="Phobius"/>
    </source>
</evidence>
<evidence type="ECO:0000256" key="5">
    <source>
        <dbReference type="ARBA" id="ARBA00022989"/>
    </source>
</evidence>
<comment type="subcellular location">
    <subcellularLocation>
        <location evidence="1">Cell inner membrane</location>
        <topology evidence="1">Multi-pass membrane protein</topology>
    </subcellularLocation>
</comment>
<feature type="transmembrane region" description="Helical" evidence="10">
    <location>
        <begin position="361"/>
        <end position="382"/>
    </location>
</feature>
<dbReference type="PANTHER" id="PTHR23513:SF9">
    <property type="entry name" value="ENTEROBACTIN EXPORTER ENTS"/>
    <property type="match status" value="1"/>
</dbReference>
<keyword evidence="4 10" id="KW-0812">Transmembrane</keyword>
<feature type="transmembrane region" description="Helical" evidence="10">
    <location>
        <begin position="246"/>
        <end position="265"/>
    </location>
</feature>
<comment type="similarity">
    <text evidence="7">Belongs to the major facilitator superfamily. Drug:H(+) antiporter-3 (DHA3) (TC 2.A.1.21) family.</text>
</comment>
<evidence type="ECO:0000256" key="9">
    <source>
        <dbReference type="SAM" id="MobiDB-lite"/>
    </source>
</evidence>
<dbReference type="EMBL" id="JAAATY010000001">
    <property type="protein sequence ID" value="NRN63094.1"/>
    <property type="molecule type" value="Genomic_DNA"/>
</dbReference>
<dbReference type="Gene3D" id="1.20.1250.20">
    <property type="entry name" value="MFS general substrate transporter like domains"/>
    <property type="match status" value="1"/>
</dbReference>
<feature type="transmembrane region" description="Helical" evidence="10">
    <location>
        <begin position="300"/>
        <end position="320"/>
    </location>
</feature>
<keyword evidence="6 10" id="KW-0472">Membrane</keyword>
<dbReference type="CDD" id="cd06173">
    <property type="entry name" value="MFS_MefA_like"/>
    <property type="match status" value="1"/>
</dbReference>
<gene>
    <name evidence="12" type="ORF">GC106_2950</name>
</gene>
<dbReference type="PANTHER" id="PTHR23513">
    <property type="entry name" value="INTEGRAL MEMBRANE EFFLUX PROTEIN-RELATED"/>
    <property type="match status" value="1"/>
</dbReference>
<feature type="transmembrane region" description="Helical" evidence="10">
    <location>
        <begin position="277"/>
        <end position="294"/>
    </location>
</feature>
<evidence type="ECO:0000256" key="3">
    <source>
        <dbReference type="ARBA" id="ARBA00022475"/>
    </source>
</evidence>
<evidence type="ECO:0000256" key="8">
    <source>
        <dbReference type="ARBA" id="ARBA00040914"/>
    </source>
</evidence>
<feature type="transmembrane region" description="Helical" evidence="10">
    <location>
        <begin position="37"/>
        <end position="57"/>
    </location>
</feature>
<dbReference type="PROSITE" id="PS50850">
    <property type="entry name" value="MFS"/>
    <property type="match status" value="1"/>
</dbReference>
<dbReference type="Proteomes" id="UP000763557">
    <property type="component" value="Unassembled WGS sequence"/>
</dbReference>